<evidence type="ECO:0000259" key="1">
    <source>
        <dbReference type="Pfam" id="PF05050"/>
    </source>
</evidence>
<dbReference type="InterPro" id="IPR006342">
    <property type="entry name" value="FkbM_mtfrase"/>
</dbReference>
<accession>A0ABD3VWH2</accession>
<protein>
    <recommendedName>
        <fullName evidence="1">Methyltransferase FkbM domain-containing protein</fullName>
    </recommendedName>
</protein>
<dbReference type="InterPro" id="IPR052514">
    <property type="entry name" value="SAM-dependent_MTase"/>
</dbReference>
<gene>
    <name evidence="2" type="ORF">ACJMK2_043313</name>
</gene>
<dbReference type="PANTHER" id="PTHR34203">
    <property type="entry name" value="METHYLTRANSFERASE, FKBM FAMILY PROTEIN"/>
    <property type="match status" value="1"/>
</dbReference>
<dbReference type="Pfam" id="PF05050">
    <property type="entry name" value="Methyltransf_21"/>
    <property type="match status" value="1"/>
</dbReference>
<feature type="domain" description="Methyltransferase FkbM" evidence="1">
    <location>
        <begin position="86"/>
        <end position="234"/>
    </location>
</feature>
<dbReference type="InterPro" id="IPR029063">
    <property type="entry name" value="SAM-dependent_MTases_sf"/>
</dbReference>
<comment type="caution">
    <text evidence="2">The sequence shown here is derived from an EMBL/GenBank/DDBJ whole genome shotgun (WGS) entry which is preliminary data.</text>
</comment>
<sequence length="269" mass="31226">MCTLEIIMYFPHVKTRHGKDPLLNKRLLLFFLTNAGLLHIYTPKKRFHMNQNIALNCIRSKKDPSFKICTYPLKRDIFISDSLVTKGVWEDFSLLARAMHRAVIAIEPINESFIHLEESVARSNFLDDILFLMDERTAVIMGQNTRNQRGVPIIKEANHSVIDRNSLTSVTMDDLLTLLLAKVVIVKMDIEGYECRALRTSKEFFRHVKVRYFFMELFTVFILDVLQNMVNLGFCPYSQSTGEQLDISNCWSWKTNAIIWVPQGSPELF</sequence>
<keyword evidence="3" id="KW-1185">Reference proteome</keyword>
<name>A0ABD3VWH2_SINWO</name>
<dbReference type="PANTHER" id="PTHR34203:SF15">
    <property type="entry name" value="SLL1173 PROTEIN"/>
    <property type="match status" value="1"/>
</dbReference>
<organism evidence="2 3">
    <name type="scientific">Sinanodonta woodiana</name>
    <name type="common">Chinese pond mussel</name>
    <name type="synonym">Anodonta woodiana</name>
    <dbReference type="NCBI Taxonomy" id="1069815"/>
    <lineage>
        <taxon>Eukaryota</taxon>
        <taxon>Metazoa</taxon>
        <taxon>Spiralia</taxon>
        <taxon>Lophotrochozoa</taxon>
        <taxon>Mollusca</taxon>
        <taxon>Bivalvia</taxon>
        <taxon>Autobranchia</taxon>
        <taxon>Heteroconchia</taxon>
        <taxon>Palaeoheterodonta</taxon>
        <taxon>Unionida</taxon>
        <taxon>Unionoidea</taxon>
        <taxon>Unionidae</taxon>
        <taxon>Unioninae</taxon>
        <taxon>Sinanodonta</taxon>
    </lineage>
</organism>
<reference evidence="2 3" key="1">
    <citation type="submission" date="2024-11" db="EMBL/GenBank/DDBJ databases">
        <title>Chromosome-level genome assembly of the freshwater bivalve Anodonta woodiana.</title>
        <authorList>
            <person name="Chen X."/>
        </authorList>
    </citation>
    <scope>NUCLEOTIDE SEQUENCE [LARGE SCALE GENOMIC DNA]</scope>
    <source>
        <strain evidence="2">MN2024</strain>
        <tissue evidence="2">Gills</tissue>
    </source>
</reference>
<proteinExistence type="predicted"/>
<dbReference type="Proteomes" id="UP001634394">
    <property type="component" value="Unassembled WGS sequence"/>
</dbReference>
<dbReference type="Gene3D" id="3.40.50.150">
    <property type="entry name" value="Vaccinia Virus protein VP39"/>
    <property type="match status" value="1"/>
</dbReference>
<evidence type="ECO:0000313" key="2">
    <source>
        <dbReference type="EMBL" id="KAL3865969.1"/>
    </source>
</evidence>
<dbReference type="SUPFAM" id="SSF53335">
    <property type="entry name" value="S-adenosyl-L-methionine-dependent methyltransferases"/>
    <property type="match status" value="1"/>
</dbReference>
<evidence type="ECO:0000313" key="3">
    <source>
        <dbReference type="Proteomes" id="UP001634394"/>
    </source>
</evidence>
<dbReference type="EMBL" id="JBJQND010000009">
    <property type="protein sequence ID" value="KAL3865969.1"/>
    <property type="molecule type" value="Genomic_DNA"/>
</dbReference>
<dbReference type="AlphaFoldDB" id="A0ABD3VWH2"/>